<name>A0A167C701_9ASCO</name>
<dbReference type="Gene3D" id="3.30.56.70">
    <property type="entry name" value="N2,N2-dimethylguanosine tRNA methyltransferase, C-terminal domain"/>
    <property type="match status" value="1"/>
</dbReference>
<dbReference type="PROSITE" id="PS51626">
    <property type="entry name" value="SAM_MT_TRM1"/>
    <property type="match status" value="1"/>
</dbReference>
<evidence type="ECO:0000256" key="6">
    <source>
        <dbReference type="ARBA" id="ARBA00022884"/>
    </source>
</evidence>
<dbReference type="NCBIfam" id="TIGR00308">
    <property type="entry name" value="TRM1"/>
    <property type="match status" value="1"/>
</dbReference>
<dbReference type="Pfam" id="PF02005">
    <property type="entry name" value="TRM"/>
    <property type="match status" value="1"/>
</dbReference>
<protein>
    <recommendedName>
        <fullName evidence="7 9">tRNA (guanine(26)-N(2))-dimethyltransferase</fullName>
        <ecNumber evidence="7 9">2.1.1.216</ecNumber>
    </recommendedName>
</protein>
<evidence type="ECO:0000256" key="4">
    <source>
        <dbReference type="ARBA" id="ARBA00022691"/>
    </source>
</evidence>
<dbReference type="PANTHER" id="PTHR10631">
    <property type="entry name" value="N 2 ,N 2 -DIMETHYLGUANOSINE TRNA METHYLTRANSFERASE"/>
    <property type="match status" value="1"/>
</dbReference>
<dbReference type="Gene3D" id="3.40.50.150">
    <property type="entry name" value="Vaccinia Virus protein VP39"/>
    <property type="match status" value="1"/>
</dbReference>
<evidence type="ECO:0000313" key="11">
    <source>
        <dbReference type="EMBL" id="ANB11296.1"/>
    </source>
</evidence>
<keyword evidence="2 9" id="KW-0489">Methyltransferase</keyword>
<dbReference type="GO" id="GO:0160103">
    <property type="term" value="F:tRNA (guanine(26)-N2/guanine(27)-N2)-dimethyltransferase activity"/>
    <property type="evidence" value="ECO:0007669"/>
    <property type="project" value="EnsemblFungi"/>
</dbReference>
<dbReference type="GO" id="GO:0005739">
    <property type="term" value="C:mitochondrion"/>
    <property type="evidence" value="ECO:0007669"/>
    <property type="project" value="EnsemblFungi"/>
</dbReference>
<comment type="similarity">
    <text evidence="9">Belongs to the class I-like SAM-binding methyltransferase superfamily. Trm1 family.</text>
</comment>
<dbReference type="Proteomes" id="UP000189580">
    <property type="component" value="Chromosome c"/>
</dbReference>
<evidence type="ECO:0000256" key="3">
    <source>
        <dbReference type="ARBA" id="ARBA00022679"/>
    </source>
</evidence>
<evidence type="ECO:0000256" key="2">
    <source>
        <dbReference type="ARBA" id="ARBA00022603"/>
    </source>
</evidence>
<feature type="region of interest" description="Disordered" evidence="10">
    <location>
        <begin position="544"/>
        <end position="574"/>
    </location>
</feature>
<feature type="compositionally biased region" description="Basic and acidic residues" evidence="10">
    <location>
        <begin position="26"/>
        <end position="35"/>
    </location>
</feature>
<keyword evidence="6 9" id="KW-0694">RNA-binding</keyword>
<evidence type="ECO:0000256" key="7">
    <source>
        <dbReference type="ARBA" id="ARBA00039099"/>
    </source>
</evidence>
<gene>
    <name evidence="11" type="primary">TRM1</name>
    <name evidence="11" type="ORF">AWJ20_4100</name>
</gene>
<evidence type="ECO:0000256" key="10">
    <source>
        <dbReference type="SAM" id="MobiDB-lite"/>
    </source>
</evidence>
<dbReference type="RefSeq" id="XP_018733773.1">
    <property type="nucleotide sequence ID" value="XM_018881156.1"/>
</dbReference>
<evidence type="ECO:0000256" key="8">
    <source>
        <dbReference type="ARBA" id="ARBA00051897"/>
    </source>
</evidence>
<keyword evidence="5 9" id="KW-0819">tRNA processing</keyword>
<keyword evidence="3 9" id="KW-0808">Transferase</keyword>
<dbReference type="SUPFAM" id="SSF53335">
    <property type="entry name" value="S-adenosyl-L-methionine-dependent methyltransferases"/>
    <property type="match status" value="1"/>
</dbReference>
<dbReference type="GO" id="GO:0140691">
    <property type="term" value="F:RNA folding chaperone"/>
    <property type="evidence" value="ECO:0007669"/>
    <property type="project" value="EnsemblFungi"/>
</dbReference>
<dbReference type="GO" id="GO:0000049">
    <property type="term" value="F:tRNA binding"/>
    <property type="evidence" value="ECO:0007669"/>
    <property type="project" value="UniProtKB-UniRule"/>
</dbReference>
<comment type="catalytic activity">
    <reaction evidence="8 9">
        <text>guanosine(26) in tRNA + 2 S-adenosyl-L-methionine = N(2)-dimethylguanosine(26) in tRNA + 2 S-adenosyl-L-homocysteine + 2 H(+)</text>
        <dbReference type="Rhea" id="RHEA:43140"/>
        <dbReference type="Rhea" id="RHEA-COMP:10359"/>
        <dbReference type="Rhea" id="RHEA-COMP:10360"/>
        <dbReference type="ChEBI" id="CHEBI:15378"/>
        <dbReference type="ChEBI" id="CHEBI:57856"/>
        <dbReference type="ChEBI" id="CHEBI:59789"/>
        <dbReference type="ChEBI" id="CHEBI:74269"/>
        <dbReference type="ChEBI" id="CHEBI:74513"/>
        <dbReference type="EC" id="2.1.1.216"/>
    </reaction>
</comment>
<dbReference type="InterPro" id="IPR042296">
    <property type="entry name" value="tRNA_met_Trm1_C"/>
</dbReference>
<feature type="region of interest" description="Disordered" evidence="10">
    <location>
        <begin position="1"/>
        <end position="35"/>
    </location>
</feature>
<dbReference type="PANTHER" id="PTHR10631:SF3">
    <property type="entry name" value="TRNA (GUANINE(26)-N(2))-DIMETHYLTRANSFERASE"/>
    <property type="match status" value="1"/>
</dbReference>
<proteinExistence type="inferred from homology"/>
<organism evidence="11 12">
    <name type="scientific">Sugiyamaella lignohabitans</name>
    <dbReference type="NCBI Taxonomy" id="796027"/>
    <lineage>
        <taxon>Eukaryota</taxon>
        <taxon>Fungi</taxon>
        <taxon>Dikarya</taxon>
        <taxon>Ascomycota</taxon>
        <taxon>Saccharomycotina</taxon>
        <taxon>Dipodascomycetes</taxon>
        <taxon>Dipodascales</taxon>
        <taxon>Trichomonascaceae</taxon>
        <taxon>Sugiyamaella</taxon>
    </lineage>
</organism>
<dbReference type="GO" id="GO:0002940">
    <property type="term" value="P:tRNA N2-guanine methylation"/>
    <property type="evidence" value="ECO:0007669"/>
    <property type="project" value="EnsemblFungi"/>
</dbReference>
<dbReference type="GO" id="GO:0160104">
    <property type="term" value="F:tRNA (guanine(26)-N2)-dimethyltransferase activity"/>
    <property type="evidence" value="ECO:0007669"/>
    <property type="project" value="UniProtKB-UniRule"/>
</dbReference>
<dbReference type="GO" id="GO:0005637">
    <property type="term" value="C:nuclear inner membrane"/>
    <property type="evidence" value="ECO:0007669"/>
    <property type="project" value="EnsemblFungi"/>
</dbReference>
<feature type="compositionally biased region" description="Basic residues" evidence="10">
    <location>
        <begin position="90"/>
        <end position="99"/>
    </location>
</feature>
<feature type="region of interest" description="Disordered" evidence="10">
    <location>
        <begin position="90"/>
        <end position="148"/>
    </location>
</feature>
<evidence type="ECO:0000256" key="1">
    <source>
        <dbReference type="ARBA" id="ARBA00022555"/>
    </source>
</evidence>
<reference evidence="11 12" key="1">
    <citation type="submission" date="2016-02" db="EMBL/GenBank/DDBJ databases">
        <title>Complete genome sequence and transcriptome regulation of the pentose utilising yeast Sugiyamaella lignohabitans.</title>
        <authorList>
            <person name="Bellasio M."/>
            <person name="Peymann A."/>
            <person name="Valli M."/>
            <person name="Sipitzky M."/>
            <person name="Graf A."/>
            <person name="Sauer M."/>
            <person name="Marx H."/>
            <person name="Mattanovich D."/>
        </authorList>
    </citation>
    <scope>NUCLEOTIDE SEQUENCE [LARGE SCALE GENOMIC DNA]</scope>
    <source>
        <strain evidence="11 12">CBS 10342</strain>
    </source>
</reference>
<dbReference type="AlphaFoldDB" id="A0A167C701"/>
<dbReference type="GeneID" id="30036196"/>
<keyword evidence="4 9" id="KW-0949">S-adenosyl-L-methionine</keyword>
<accession>A0A167C701</accession>
<keyword evidence="1 9" id="KW-0820">tRNA-binding</keyword>
<evidence type="ECO:0000256" key="9">
    <source>
        <dbReference type="PROSITE-ProRule" id="PRU00958"/>
    </source>
</evidence>
<dbReference type="EMBL" id="CP014500">
    <property type="protein sequence ID" value="ANB11296.1"/>
    <property type="molecule type" value="Genomic_DNA"/>
</dbReference>
<feature type="compositionally biased region" description="Low complexity" evidence="10">
    <location>
        <begin position="1"/>
        <end position="17"/>
    </location>
</feature>
<dbReference type="KEGG" id="slb:AWJ20_4100"/>
<keyword evidence="12" id="KW-1185">Reference proteome</keyword>
<dbReference type="FunFam" id="3.30.56.70:FF:000001">
    <property type="entry name" value="tRNA (guanine(26)-N(2))-dimethyltransferase"/>
    <property type="match status" value="1"/>
</dbReference>
<feature type="compositionally biased region" description="Low complexity" evidence="10">
    <location>
        <begin position="120"/>
        <end position="148"/>
    </location>
</feature>
<evidence type="ECO:0000313" key="12">
    <source>
        <dbReference type="Proteomes" id="UP000189580"/>
    </source>
</evidence>
<dbReference type="InterPro" id="IPR002905">
    <property type="entry name" value="Trm1"/>
</dbReference>
<evidence type="ECO:0000256" key="5">
    <source>
        <dbReference type="ARBA" id="ARBA00022694"/>
    </source>
</evidence>
<dbReference type="InterPro" id="IPR029063">
    <property type="entry name" value="SAM-dependent_MTases_sf"/>
</dbReference>
<dbReference type="OrthoDB" id="6349953at2759"/>
<sequence length="574" mass="62988">MSSSSTPNSTAAAPAVSDSVNTTENKPFDTEKYDEVTEGKASILYPKGNTVFYNPVQQFNRDISIVGIRAWSEIYNEQVLIPRLERSKNAKNKANKKRKRENDEGTVVSEPSTETKVEPESTSETQAETDAATTQDTPMSEANSATAAESSKPYIEIIEALSASGLRAIRYGKEIPYIKKVIANDFSKEAVKSIHANVEHNQIGSRVYPNEGDANIVMYQHKTKNVHVVDLDPYGSATPFMDAAVQSVCDGGLLLVTCTDLAVLAGNSYPEKCFSQYGGNTLNNDSCHEAALRLVLNMVASTAAKYGRAIEPLLSLSIDFYVRCFIRVRSQPALVKFNASKTMIVYNCSGCGTTTCQPLGRATAREKNNHVTYKHSYAQGPTVSSNCEHCGFVHHVAGPMWGGPLHDEKFVSKMLEIHDTLDTNVYKTTQRIKGMLTVAKSELDDTPFFVSLPHLSSVVKAPCPPLTTFASALLNGGYRISGTHCQPASIKTDATASFIWDVMREWIKLEKKGDTKNLSPTSPGGNILKTLETKHSISFEVHPKASELEKQRKSKLVRYQVNPTENWGPKAKAK</sequence>
<dbReference type="EC" id="2.1.1.216" evidence="7 9"/>